<dbReference type="PROSITE" id="PS50093">
    <property type="entry name" value="PKD"/>
    <property type="match status" value="1"/>
</dbReference>
<dbReference type="AlphaFoldDB" id="H5SIE8"/>
<dbReference type="NCBIfam" id="TIGR04183">
    <property type="entry name" value="Por_Secre_tail"/>
    <property type="match status" value="1"/>
</dbReference>
<proteinExistence type="predicted"/>
<dbReference type="Gene3D" id="2.60.40.10">
    <property type="entry name" value="Immunoglobulins"/>
    <property type="match status" value="1"/>
</dbReference>
<organism evidence="2">
    <name type="scientific">uncultured Bacteroidota bacterium</name>
    <dbReference type="NCBI Taxonomy" id="152509"/>
    <lineage>
        <taxon>Bacteria</taxon>
        <taxon>Pseudomonadati</taxon>
        <taxon>Bacteroidota</taxon>
        <taxon>environmental samples</taxon>
    </lineage>
</organism>
<protein>
    <recommendedName>
        <fullName evidence="1">PKD domain-containing protein</fullName>
    </recommendedName>
</protein>
<sequence>MNGSLVSGANAATYTLTLAVGTHTVQVKAIFSNPNGSVCNDTTTSAPVSIVVDPLPAASIQVGSTTYTSGDTLTVSGSGSVAETFTATSSTSGNTYSWELYNPGSTSPDATGTGSSFNHTFSSTGVYTLILISQNGACEERDTLFIDVTLTTALAGGAGSFKVMPNPSSGSFRVEAPAAGQYELYVMDVAGHVVYRGRMEGMQAQLQLPLPAGTYQLLIRGEGRSGTVRLMIVE</sequence>
<dbReference type="InterPro" id="IPR013783">
    <property type="entry name" value="Ig-like_fold"/>
</dbReference>
<accession>H5SIE8</accession>
<evidence type="ECO:0000259" key="1">
    <source>
        <dbReference type="PROSITE" id="PS50093"/>
    </source>
</evidence>
<gene>
    <name evidence="2" type="ORF">HGMM_F32H02C07</name>
</gene>
<name>H5SIE8_9BACT</name>
<dbReference type="InterPro" id="IPR026444">
    <property type="entry name" value="Secre_tail"/>
</dbReference>
<dbReference type="InterPro" id="IPR000601">
    <property type="entry name" value="PKD_dom"/>
</dbReference>
<reference evidence="2" key="2">
    <citation type="journal article" date="2012" name="PLoS ONE">
        <title>A Deeply Branching Thermophilic Bacterium with an Ancient Acetyl-CoA Pathway Dominates a Subsurface Ecosystem.</title>
        <authorList>
            <person name="Takami H."/>
            <person name="Noguchi H."/>
            <person name="Takaki Y."/>
            <person name="Uchiyama I."/>
            <person name="Toyoda A."/>
            <person name="Nishi S."/>
            <person name="Chee G.-J."/>
            <person name="Arai W."/>
            <person name="Nunoura T."/>
            <person name="Itoh T."/>
            <person name="Hattori M."/>
            <person name="Takai K."/>
        </authorList>
    </citation>
    <scope>NUCLEOTIDE SEQUENCE</scope>
</reference>
<reference evidence="2" key="1">
    <citation type="journal article" date="2005" name="Environ. Microbiol.">
        <title>Genetic and functional properties of uncultivated thermophilic crenarchaeotes from a subsurface gold mine as revealed by analysis of genome fragments.</title>
        <authorList>
            <person name="Nunoura T."/>
            <person name="Hirayama H."/>
            <person name="Takami H."/>
            <person name="Oida H."/>
            <person name="Nishi S."/>
            <person name="Shimamura S."/>
            <person name="Suzuki Y."/>
            <person name="Inagaki F."/>
            <person name="Takai K."/>
            <person name="Nealson K.H."/>
            <person name="Horikoshi K."/>
        </authorList>
    </citation>
    <scope>NUCLEOTIDE SEQUENCE</scope>
</reference>
<dbReference type="SUPFAM" id="SSF49299">
    <property type="entry name" value="PKD domain"/>
    <property type="match status" value="1"/>
</dbReference>
<dbReference type="InterPro" id="IPR010916">
    <property type="entry name" value="TonB_box_CS"/>
</dbReference>
<evidence type="ECO:0000313" key="2">
    <source>
        <dbReference type="EMBL" id="BAL55934.1"/>
    </source>
</evidence>
<feature type="domain" description="PKD" evidence="1">
    <location>
        <begin position="84"/>
        <end position="137"/>
    </location>
</feature>
<dbReference type="EMBL" id="AP011733">
    <property type="protein sequence ID" value="BAL55934.1"/>
    <property type="molecule type" value="Genomic_DNA"/>
</dbReference>
<dbReference type="PROSITE" id="PS00430">
    <property type="entry name" value="TONB_DEPENDENT_REC_1"/>
    <property type="match status" value="1"/>
</dbReference>
<dbReference type="InterPro" id="IPR035986">
    <property type="entry name" value="PKD_dom_sf"/>
</dbReference>